<feature type="compositionally biased region" description="Polar residues" evidence="1">
    <location>
        <begin position="36"/>
        <end position="49"/>
    </location>
</feature>
<name>I4E4B6_NEIME</name>
<gene>
    <name evidence="2" type="ORF">NMALPHA522_0639</name>
</gene>
<feature type="region of interest" description="Disordered" evidence="1">
    <location>
        <begin position="22"/>
        <end position="49"/>
    </location>
</feature>
<dbReference type="AlphaFoldDB" id="I4E4B6"/>
<evidence type="ECO:0000256" key="1">
    <source>
        <dbReference type="SAM" id="MobiDB-lite"/>
    </source>
</evidence>
<sequence>MARDESTPAQVRAISVFPICTKPDKGQNGDLPAQCPQKNTSGGFEFQQI</sequence>
<accession>I4E4B6</accession>
<reference evidence="2" key="1">
    <citation type="submission" date="2011-03" db="EMBL/GenBank/DDBJ databases">
        <title>Draft genome of Neisseria meningitidis strain alpha522.</title>
        <authorList>
            <person name="Schoen C."/>
            <person name="Blom J."/>
        </authorList>
    </citation>
    <scope>NUCLEOTIDE SEQUENCE</scope>
    <source>
        <strain evidence="2">Alpha522</strain>
    </source>
</reference>
<evidence type="ECO:0000313" key="2">
    <source>
        <dbReference type="EMBL" id="CCA44180.1"/>
    </source>
</evidence>
<proteinExistence type="predicted"/>
<organism evidence="2">
    <name type="scientific">Neisseria meningitidis alpha522</name>
    <dbReference type="NCBI Taxonomy" id="996307"/>
    <lineage>
        <taxon>Bacteria</taxon>
        <taxon>Pseudomonadati</taxon>
        <taxon>Pseudomonadota</taxon>
        <taxon>Betaproteobacteria</taxon>
        <taxon>Neisseriales</taxon>
        <taxon>Neisseriaceae</taxon>
        <taxon>Neisseria</taxon>
    </lineage>
</organism>
<protein>
    <submittedName>
        <fullName evidence="2">Uncharacterized protein</fullName>
    </submittedName>
</protein>
<dbReference type="EMBL" id="FR845704">
    <property type="protein sequence ID" value="CCA44180.1"/>
    <property type="molecule type" value="Genomic_DNA"/>
</dbReference>